<proteinExistence type="predicted"/>
<accession>A0ABV6QVF7</accession>
<sequence>MTTTSSYSAVAHAAIEAWNSTSTQFNFTKVTSGANVTITDGNFGKYYEGAPSAGLTLTNTGGNPLEACTGGTWDQGLIVWLNTFYTDSYPPERRKANLVHELGHALGLDHTTPPREGQLCFPSIMDVNLDVNFARCGRTVPAQVDINVANSLY</sequence>
<evidence type="ECO:0000313" key="1">
    <source>
        <dbReference type="EMBL" id="MFC0628173.1"/>
    </source>
</evidence>
<keyword evidence="2" id="KW-1185">Reference proteome</keyword>
<gene>
    <name evidence="1" type="ORF">ACFFGN_29155</name>
</gene>
<evidence type="ECO:0008006" key="3">
    <source>
        <dbReference type="Google" id="ProtNLM"/>
    </source>
</evidence>
<comment type="caution">
    <text evidence="1">The sequence shown here is derived from an EMBL/GenBank/DDBJ whole genome shotgun (WGS) entry which is preliminary data.</text>
</comment>
<name>A0ABV6QVF7_9ACTN</name>
<dbReference type="RefSeq" id="WP_380053890.1">
    <property type="nucleotide sequence ID" value="NZ_JBHLTC010000037.1"/>
</dbReference>
<organism evidence="1 2">
    <name type="scientific">Kribbella deserti</name>
    <dbReference type="NCBI Taxonomy" id="1926257"/>
    <lineage>
        <taxon>Bacteria</taxon>
        <taxon>Bacillati</taxon>
        <taxon>Actinomycetota</taxon>
        <taxon>Actinomycetes</taxon>
        <taxon>Propionibacteriales</taxon>
        <taxon>Kribbellaceae</taxon>
        <taxon>Kribbella</taxon>
    </lineage>
</organism>
<dbReference type="SUPFAM" id="SSF55486">
    <property type="entry name" value="Metalloproteases ('zincins'), catalytic domain"/>
    <property type="match status" value="1"/>
</dbReference>
<dbReference type="Gene3D" id="3.40.390.10">
    <property type="entry name" value="Collagenase (Catalytic Domain)"/>
    <property type="match status" value="1"/>
</dbReference>
<dbReference type="Proteomes" id="UP001589890">
    <property type="component" value="Unassembled WGS sequence"/>
</dbReference>
<reference evidence="1 2" key="1">
    <citation type="submission" date="2024-09" db="EMBL/GenBank/DDBJ databases">
        <authorList>
            <person name="Sun Q."/>
            <person name="Mori K."/>
        </authorList>
    </citation>
    <scope>NUCLEOTIDE SEQUENCE [LARGE SCALE GENOMIC DNA]</scope>
    <source>
        <strain evidence="1 2">CGMCC 1.15906</strain>
    </source>
</reference>
<protein>
    <recommendedName>
        <fullName evidence="3">Matrixin family metalloprotease</fullName>
    </recommendedName>
</protein>
<dbReference type="EMBL" id="JBHLTC010000037">
    <property type="protein sequence ID" value="MFC0628173.1"/>
    <property type="molecule type" value="Genomic_DNA"/>
</dbReference>
<dbReference type="InterPro" id="IPR024079">
    <property type="entry name" value="MetalloPept_cat_dom_sf"/>
</dbReference>
<evidence type="ECO:0000313" key="2">
    <source>
        <dbReference type="Proteomes" id="UP001589890"/>
    </source>
</evidence>